<dbReference type="Pfam" id="PF01638">
    <property type="entry name" value="HxlR"/>
    <property type="match status" value="1"/>
</dbReference>
<gene>
    <name evidence="5" type="ORF">HU137_04815</name>
</gene>
<dbReference type="AlphaFoldDB" id="A0A838ZS82"/>
<evidence type="ECO:0000313" key="5">
    <source>
        <dbReference type="EMBL" id="MBA5629089.1"/>
    </source>
</evidence>
<dbReference type="EMBL" id="JACDZE010000001">
    <property type="protein sequence ID" value="MBA5629089.1"/>
    <property type="molecule type" value="Genomic_DNA"/>
</dbReference>
<keyword evidence="3" id="KW-0804">Transcription</keyword>
<accession>A0A838ZS82</accession>
<dbReference type="InterPro" id="IPR036388">
    <property type="entry name" value="WH-like_DNA-bd_sf"/>
</dbReference>
<dbReference type="RefSeq" id="WP_182042655.1">
    <property type="nucleotide sequence ID" value="NZ_JACDZE010000001.1"/>
</dbReference>
<comment type="caution">
    <text evidence="5">The sequence shown here is derived from an EMBL/GenBank/DDBJ whole genome shotgun (WGS) entry which is preliminary data.</text>
</comment>
<keyword evidence="6" id="KW-1185">Reference proteome</keyword>
<name>A0A838ZS82_9FLAO</name>
<evidence type="ECO:0000259" key="4">
    <source>
        <dbReference type="PROSITE" id="PS51118"/>
    </source>
</evidence>
<evidence type="ECO:0000313" key="6">
    <source>
        <dbReference type="Proteomes" id="UP000552241"/>
    </source>
</evidence>
<dbReference type="PANTHER" id="PTHR33204">
    <property type="entry name" value="TRANSCRIPTIONAL REGULATOR, MARR FAMILY"/>
    <property type="match status" value="1"/>
</dbReference>
<dbReference type="GO" id="GO:0003677">
    <property type="term" value="F:DNA binding"/>
    <property type="evidence" value="ECO:0007669"/>
    <property type="project" value="UniProtKB-KW"/>
</dbReference>
<evidence type="ECO:0000256" key="1">
    <source>
        <dbReference type="ARBA" id="ARBA00023015"/>
    </source>
</evidence>
<dbReference type="Proteomes" id="UP000552241">
    <property type="component" value="Unassembled WGS sequence"/>
</dbReference>
<dbReference type="InterPro" id="IPR002577">
    <property type="entry name" value="HTH_HxlR"/>
</dbReference>
<dbReference type="PROSITE" id="PS51118">
    <property type="entry name" value="HTH_HXLR"/>
    <property type="match status" value="1"/>
</dbReference>
<evidence type="ECO:0000256" key="3">
    <source>
        <dbReference type="ARBA" id="ARBA00023163"/>
    </source>
</evidence>
<keyword evidence="2" id="KW-0238">DNA-binding</keyword>
<sequence>MKIKCSKSNLLAVQDTMDILKGRWKIFIIAALCYDKMRFSDLQKEIEGISAKMLSSELKDLEINQLVNRTVVSTQPISVEYELTEYGRTLKKVIEQLADWGIQHRKRIIGKELEKAEV</sequence>
<organism evidence="5 6">
    <name type="scientific">Moheibacter lacus</name>
    <dbReference type="NCBI Taxonomy" id="2745851"/>
    <lineage>
        <taxon>Bacteria</taxon>
        <taxon>Pseudomonadati</taxon>
        <taxon>Bacteroidota</taxon>
        <taxon>Flavobacteriia</taxon>
        <taxon>Flavobacteriales</taxon>
        <taxon>Weeksellaceae</taxon>
        <taxon>Moheibacter</taxon>
    </lineage>
</organism>
<reference evidence="5 6" key="1">
    <citation type="submission" date="2020-07" db="EMBL/GenBank/DDBJ databases">
        <title>Moheibacter lacus sp. nov., a member of the family Flavobacteriaceae isolated from freshwater lake sediment.</title>
        <authorList>
            <person name="Liu Y."/>
        </authorList>
    </citation>
    <scope>NUCLEOTIDE SEQUENCE [LARGE SCALE GENOMIC DNA]</scope>
    <source>
        <strain evidence="5 6">BDHS18</strain>
    </source>
</reference>
<dbReference type="Gene3D" id="1.10.10.10">
    <property type="entry name" value="Winged helix-like DNA-binding domain superfamily/Winged helix DNA-binding domain"/>
    <property type="match status" value="1"/>
</dbReference>
<protein>
    <submittedName>
        <fullName evidence="5">Helix-turn-helix transcriptional regulator</fullName>
    </submittedName>
</protein>
<evidence type="ECO:0000256" key="2">
    <source>
        <dbReference type="ARBA" id="ARBA00023125"/>
    </source>
</evidence>
<keyword evidence="1" id="KW-0805">Transcription regulation</keyword>
<dbReference type="SUPFAM" id="SSF46785">
    <property type="entry name" value="Winged helix' DNA-binding domain"/>
    <property type="match status" value="1"/>
</dbReference>
<dbReference type="InterPro" id="IPR036390">
    <property type="entry name" value="WH_DNA-bd_sf"/>
</dbReference>
<proteinExistence type="predicted"/>
<dbReference type="PANTHER" id="PTHR33204:SF29">
    <property type="entry name" value="TRANSCRIPTIONAL REGULATOR"/>
    <property type="match status" value="1"/>
</dbReference>
<feature type="domain" description="HTH hxlR-type" evidence="4">
    <location>
        <begin position="5"/>
        <end position="109"/>
    </location>
</feature>